<evidence type="ECO:0000313" key="10">
    <source>
        <dbReference type="Proteomes" id="UP001556692"/>
    </source>
</evidence>
<organism evidence="9 10">
    <name type="scientific">Aquibium pacificus</name>
    <dbReference type="NCBI Taxonomy" id="3153579"/>
    <lineage>
        <taxon>Bacteria</taxon>
        <taxon>Pseudomonadati</taxon>
        <taxon>Pseudomonadota</taxon>
        <taxon>Alphaproteobacteria</taxon>
        <taxon>Hyphomicrobiales</taxon>
        <taxon>Phyllobacteriaceae</taxon>
        <taxon>Aquibium</taxon>
    </lineage>
</organism>
<dbReference type="PANTHER" id="PTHR34296:SF2">
    <property type="entry name" value="ABC TRANSPORTER GUANOSINE-BINDING PROTEIN NUPN"/>
    <property type="match status" value="1"/>
</dbReference>
<keyword evidence="5" id="KW-0472">Membrane</keyword>
<comment type="subcellular location">
    <subcellularLocation>
        <location evidence="1">Cell membrane</location>
        <topology evidence="1">Lipid-anchor</topology>
    </subcellularLocation>
</comment>
<dbReference type="RefSeq" id="WP_367955235.1">
    <property type="nucleotide sequence ID" value="NZ_JBDPGJ010000004.1"/>
</dbReference>
<keyword evidence="3" id="KW-1003">Cell membrane</keyword>
<comment type="similarity">
    <text evidence="2">Belongs to the BMP lipoprotein family.</text>
</comment>
<keyword evidence="6" id="KW-0449">Lipoprotein</keyword>
<evidence type="ECO:0000256" key="7">
    <source>
        <dbReference type="SAM" id="SignalP"/>
    </source>
</evidence>
<dbReference type="InterPro" id="IPR028082">
    <property type="entry name" value="Peripla_BP_I"/>
</dbReference>
<name>A0ABV3SKQ2_9HYPH</name>
<gene>
    <name evidence="9" type="ORF">ABGN05_16965</name>
</gene>
<feature type="chain" id="PRO_5046554505" evidence="7">
    <location>
        <begin position="22"/>
        <end position="317"/>
    </location>
</feature>
<evidence type="ECO:0000256" key="1">
    <source>
        <dbReference type="ARBA" id="ARBA00004193"/>
    </source>
</evidence>
<evidence type="ECO:0000256" key="5">
    <source>
        <dbReference type="ARBA" id="ARBA00023136"/>
    </source>
</evidence>
<dbReference type="Proteomes" id="UP001556692">
    <property type="component" value="Unassembled WGS sequence"/>
</dbReference>
<dbReference type="SUPFAM" id="SSF53822">
    <property type="entry name" value="Periplasmic binding protein-like I"/>
    <property type="match status" value="1"/>
</dbReference>
<comment type="caution">
    <text evidence="9">The sequence shown here is derived from an EMBL/GenBank/DDBJ whole genome shotgun (WGS) entry which is preliminary data.</text>
</comment>
<evidence type="ECO:0000259" key="8">
    <source>
        <dbReference type="Pfam" id="PF02608"/>
    </source>
</evidence>
<feature type="signal peptide" evidence="7">
    <location>
        <begin position="1"/>
        <end position="21"/>
    </location>
</feature>
<dbReference type="EMBL" id="JBDPGJ010000004">
    <property type="protein sequence ID" value="MEX0407352.1"/>
    <property type="molecule type" value="Genomic_DNA"/>
</dbReference>
<proteinExistence type="inferred from homology"/>
<evidence type="ECO:0000313" key="9">
    <source>
        <dbReference type="EMBL" id="MEX0407352.1"/>
    </source>
</evidence>
<dbReference type="Pfam" id="PF02608">
    <property type="entry name" value="Bmp"/>
    <property type="match status" value="1"/>
</dbReference>
<keyword evidence="10" id="KW-1185">Reference proteome</keyword>
<dbReference type="Gene3D" id="3.40.50.2300">
    <property type="match status" value="2"/>
</dbReference>
<keyword evidence="4 7" id="KW-0732">Signal</keyword>
<evidence type="ECO:0000256" key="4">
    <source>
        <dbReference type="ARBA" id="ARBA00022729"/>
    </source>
</evidence>
<reference evidence="9 10" key="1">
    <citation type="submission" date="2024-05" db="EMBL/GenBank/DDBJ databases">
        <authorList>
            <person name="Jiang F."/>
        </authorList>
    </citation>
    <scope>NUCLEOTIDE SEQUENCE [LARGE SCALE GENOMIC DNA]</scope>
    <source>
        <strain evidence="9 10">LZ166</strain>
    </source>
</reference>
<dbReference type="InterPro" id="IPR050957">
    <property type="entry name" value="BMP_lipoprotein"/>
</dbReference>
<feature type="domain" description="ABC transporter substrate-binding protein PnrA-like" evidence="8">
    <location>
        <begin position="24"/>
        <end position="297"/>
    </location>
</feature>
<sequence>MLKLMTGTAIVLALMAGTAIAETKKIALVLPGPVTDGTFNSAANKGIEAAKAKYDIEVVVRENTDFAQIQDVLRSYAEEGYDMIIGHGFQFAEPVMEIHAEFPDTWFVVNTAQVAAAPNVASFDNRWGDAGYMAGAVAGLYTKSGTIGHIGAIPVPVIEDYNKGFEAGAKSMRPEVKVLSAYVGSFSDIARGAEITTSLIEQGADVVTSTGNENVVGTIQAAQKAGVQAIGTAFDSQAMAPETIITTALINMDVNIDLAVGRLIDGSLKPESYVLGLNENGIGLAPFRDFESKISAEDMARIQAMMKEFADGTLPPK</sequence>
<evidence type="ECO:0000256" key="3">
    <source>
        <dbReference type="ARBA" id="ARBA00022475"/>
    </source>
</evidence>
<evidence type="ECO:0000256" key="2">
    <source>
        <dbReference type="ARBA" id="ARBA00008610"/>
    </source>
</evidence>
<dbReference type="InterPro" id="IPR003760">
    <property type="entry name" value="PnrA-like"/>
</dbReference>
<protein>
    <submittedName>
        <fullName evidence="9">BMP family protein</fullName>
    </submittedName>
</protein>
<evidence type="ECO:0000256" key="6">
    <source>
        <dbReference type="ARBA" id="ARBA00023288"/>
    </source>
</evidence>
<dbReference type="CDD" id="cd06304">
    <property type="entry name" value="PBP1_BmpA_Med_PnrA-like"/>
    <property type="match status" value="1"/>
</dbReference>
<accession>A0ABV3SKQ2</accession>
<dbReference type="PANTHER" id="PTHR34296">
    <property type="entry name" value="TRANSCRIPTIONAL ACTIVATOR PROTEIN MED"/>
    <property type="match status" value="1"/>
</dbReference>